<feature type="domain" description="J" evidence="2">
    <location>
        <begin position="66"/>
        <end position="130"/>
    </location>
</feature>
<dbReference type="InterPro" id="IPR056988">
    <property type="entry name" value="Zn_ribbon_pln"/>
</dbReference>
<dbReference type="PRINTS" id="PR00625">
    <property type="entry name" value="JDOMAIN"/>
</dbReference>
<comment type="caution">
    <text evidence="3">The sequence shown here is derived from an EMBL/GenBank/DDBJ whole genome shotgun (WGS) entry which is preliminary data.</text>
</comment>
<dbReference type="EMBL" id="PGOL01001865">
    <property type="protein sequence ID" value="PKI53281.1"/>
    <property type="molecule type" value="Genomic_DNA"/>
</dbReference>
<sequence>MEWNKDEALKAKEIAEKKIVEMDMNGALRFAVKAQNMDPTLDGLPQLLATLNIYVSAENKINGEVDWYRVLGVQPSADDETIRKSYRKLALILHPDKNKAIGSDGAFKILSEAWSVLSDKIKRISHDQRRNWGTICKKTPNGSFPMSHEHDRFYHPGPSSQKFSPRVSVGASHLSSVSAHTTTPPYKPTFWTACNACKVQFEFMTRYVNRHLRCPNCHQSFMAVEILPPPINGNGLFSSQASSILQRNPSKMKLSGKADSMGFCYSNLPGKSTPSYGVLPKLGSVRTSPSPALSTAGFQSNFGLEHTQRTHFSMKANGGVRGMSSNASFSSKLDAGGPRKKRRPLEPGANCREREDTGSRIVTAIGGGGSMMETGGGASRPNSTRELSQLETRSLLMQKARTEIQKRLSEWSMMKHVAGKSSFSTKKVKEHQKEMKNSTSNGVQDGASRLRQHMDMKEAYQTEKPSCATSTVDMEVDCSANSMSVPDPDFYDFDKNRVESSFGDNQIWAIYDDDDGMPRYYAFVHNLISAKPFKMRISWLSSKSNLEFSPVKWVASGFPKTCGNLRIGKSEVYDSLYSFSHRVKWTKGPRGIIQIYPIKGDVWALYRNWSADWNEFTSDEIIHSYDMVEVLEDYREDCGVTVAPLVKVPGFRAVFQKHLDPTKVRKIPREEMFRFSHQIPSHKLSGQEATHAPKGCWELDPASTPLELLQVVTECSKEEDLLVGPRMPTGEVRGNGNITAGNISKKDVENNVSEAALKAGGKNSLWASIAELMESPNVEKALATSWTSLAESLEADIMLRCLGRLMSFADA</sequence>
<organism evidence="3 4">
    <name type="scientific">Punica granatum</name>
    <name type="common">Pomegranate</name>
    <dbReference type="NCBI Taxonomy" id="22663"/>
    <lineage>
        <taxon>Eukaryota</taxon>
        <taxon>Viridiplantae</taxon>
        <taxon>Streptophyta</taxon>
        <taxon>Embryophyta</taxon>
        <taxon>Tracheophyta</taxon>
        <taxon>Spermatophyta</taxon>
        <taxon>Magnoliopsida</taxon>
        <taxon>eudicotyledons</taxon>
        <taxon>Gunneridae</taxon>
        <taxon>Pentapetalae</taxon>
        <taxon>rosids</taxon>
        <taxon>malvids</taxon>
        <taxon>Myrtales</taxon>
        <taxon>Lythraceae</taxon>
        <taxon>Punica</taxon>
    </lineage>
</organism>
<dbReference type="SMART" id="SM00271">
    <property type="entry name" value="DnaJ"/>
    <property type="match status" value="1"/>
</dbReference>
<gene>
    <name evidence="3" type="ORF">CRG98_026309</name>
</gene>
<evidence type="ECO:0000313" key="3">
    <source>
        <dbReference type="EMBL" id="PKI53281.1"/>
    </source>
</evidence>
<dbReference type="Pfam" id="PF11926">
    <property type="entry name" value="DUF3444"/>
    <property type="match status" value="1"/>
</dbReference>
<dbReference type="PANTHER" id="PTHR44137:SF32">
    <property type="entry name" value="DNAJ HEAT SHOCK AMINO-TERMINAL DOMAIN PROTEIN"/>
    <property type="match status" value="1"/>
</dbReference>
<protein>
    <recommendedName>
        <fullName evidence="2">J domain-containing protein</fullName>
    </recommendedName>
</protein>
<dbReference type="PANTHER" id="PTHR44137">
    <property type="entry name" value="BNAC03G44070D PROTEIN"/>
    <property type="match status" value="1"/>
</dbReference>
<dbReference type="InterPro" id="IPR024593">
    <property type="entry name" value="DUF3444"/>
</dbReference>
<name>A0A2I0JAK7_PUNGR</name>
<keyword evidence="4" id="KW-1185">Reference proteome</keyword>
<dbReference type="Pfam" id="PF00226">
    <property type="entry name" value="DnaJ"/>
    <property type="match status" value="1"/>
</dbReference>
<evidence type="ECO:0000313" key="4">
    <source>
        <dbReference type="Proteomes" id="UP000233551"/>
    </source>
</evidence>
<dbReference type="InterPro" id="IPR001623">
    <property type="entry name" value="DnaJ_domain"/>
</dbReference>
<dbReference type="PROSITE" id="PS50076">
    <property type="entry name" value="DNAJ_2"/>
    <property type="match status" value="1"/>
</dbReference>
<dbReference type="CDD" id="cd06257">
    <property type="entry name" value="DnaJ"/>
    <property type="match status" value="1"/>
</dbReference>
<dbReference type="Proteomes" id="UP000233551">
    <property type="component" value="Unassembled WGS sequence"/>
</dbReference>
<dbReference type="AlphaFoldDB" id="A0A2I0JAK7"/>
<feature type="compositionally biased region" description="Gly residues" evidence="1">
    <location>
        <begin position="365"/>
        <end position="378"/>
    </location>
</feature>
<dbReference type="Pfam" id="PF23551">
    <property type="entry name" value="Zn_ribbon_20"/>
    <property type="match status" value="1"/>
</dbReference>
<dbReference type="InterPro" id="IPR036869">
    <property type="entry name" value="J_dom_sf"/>
</dbReference>
<reference evidence="3 4" key="1">
    <citation type="submission" date="2017-11" db="EMBL/GenBank/DDBJ databases">
        <title>De-novo sequencing of pomegranate (Punica granatum L.) genome.</title>
        <authorList>
            <person name="Akparov Z."/>
            <person name="Amiraslanov A."/>
            <person name="Hajiyeva S."/>
            <person name="Abbasov M."/>
            <person name="Kaur K."/>
            <person name="Hamwieh A."/>
            <person name="Solovyev V."/>
            <person name="Salamov A."/>
            <person name="Braich B."/>
            <person name="Kosarev P."/>
            <person name="Mahmoud A."/>
            <person name="Hajiyev E."/>
            <person name="Babayeva S."/>
            <person name="Izzatullayeva V."/>
            <person name="Mammadov A."/>
            <person name="Mammadov A."/>
            <person name="Sharifova S."/>
            <person name="Ojaghi J."/>
            <person name="Eynullazada K."/>
            <person name="Bayramov B."/>
            <person name="Abdulazimova A."/>
            <person name="Shahmuradov I."/>
        </authorList>
    </citation>
    <scope>NUCLEOTIDE SEQUENCE [LARGE SCALE GENOMIC DNA]</scope>
    <source>
        <strain evidence="4">cv. AG2017</strain>
        <tissue evidence="3">Leaf</tissue>
    </source>
</reference>
<dbReference type="SUPFAM" id="SSF46565">
    <property type="entry name" value="Chaperone J-domain"/>
    <property type="match status" value="1"/>
</dbReference>
<dbReference type="STRING" id="22663.A0A2I0JAK7"/>
<evidence type="ECO:0000259" key="2">
    <source>
        <dbReference type="PROSITE" id="PS50076"/>
    </source>
</evidence>
<feature type="region of interest" description="Disordered" evidence="1">
    <location>
        <begin position="364"/>
        <end position="383"/>
    </location>
</feature>
<feature type="region of interest" description="Disordered" evidence="1">
    <location>
        <begin position="319"/>
        <end position="354"/>
    </location>
</feature>
<proteinExistence type="predicted"/>
<accession>A0A2I0JAK7</accession>
<evidence type="ECO:0000256" key="1">
    <source>
        <dbReference type="SAM" id="MobiDB-lite"/>
    </source>
</evidence>
<dbReference type="Gene3D" id="1.10.287.110">
    <property type="entry name" value="DnaJ domain"/>
    <property type="match status" value="1"/>
</dbReference>